<feature type="transmembrane region" description="Helical" evidence="1">
    <location>
        <begin position="20"/>
        <end position="39"/>
    </location>
</feature>
<dbReference type="EMBL" id="CGIG01000001">
    <property type="protein sequence ID" value="CPR14531.1"/>
    <property type="molecule type" value="Genomic_DNA"/>
</dbReference>
<evidence type="ECO:0000313" key="2">
    <source>
        <dbReference type="EMBL" id="CPR14531.1"/>
    </source>
</evidence>
<protein>
    <submittedName>
        <fullName evidence="2">Uncharacterized protein</fullName>
    </submittedName>
</protein>
<dbReference type="AlphaFoldDB" id="A0A0G4JS93"/>
<keyword evidence="1" id="KW-1133">Transmembrane helix</keyword>
<gene>
    <name evidence="2" type="ORF">BN1221_00946c</name>
</gene>
<evidence type="ECO:0000256" key="1">
    <source>
        <dbReference type="SAM" id="Phobius"/>
    </source>
</evidence>
<evidence type="ECO:0000313" key="3">
    <source>
        <dbReference type="Proteomes" id="UP000044377"/>
    </source>
</evidence>
<sequence>MQLAGISGSGACVVLADNHPMVQIFIVAMTISFTSKITLIDR</sequence>
<accession>A0A0G4JS93</accession>
<organism evidence="2 3">
    <name type="scientific">Brenneria goodwinii</name>
    <dbReference type="NCBI Taxonomy" id="1109412"/>
    <lineage>
        <taxon>Bacteria</taxon>
        <taxon>Pseudomonadati</taxon>
        <taxon>Pseudomonadota</taxon>
        <taxon>Gammaproteobacteria</taxon>
        <taxon>Enterobacterales</taxon>
        <taxon>Pectobacteriaceae</taxon>
        <taxon>Brenneria</taxon>
    </lineage>
</organism>
<keyword evidence="1" id="KW-0812">Transmembrane</keyword>
<proteinExistence type="predicted"/>
<reference evidence="3" key="1">
    <citation type="submission" date="2015-01" db="EMBL/GenBank/DDBJ databases">
        <authorList>
            <person name="Paterson Steve"/>
        </authorList>
    </citation>
    <scope>NUCLEOTIDE SEQUENCE [LARGE SCALE GENOMIC DNA]</scope>
    <source>
        <strain evidence="3">OBR1</strain>
    </source>
</reference>
<keyword evidence="1" id="KW-0472">Membrane</keyword>
<keyword evidence="3" id="KW-1185">Reference proteome</keyword>
<dbReference type="Proteomes" id="UP000044377">
    <property type="component" value="Unassembled WGS sequence"/>
</dbReference>
<name>A0A0G4JS93_9GAMM</name>